<dbReference type="EMBL" id="CAEZUX010000015">
    <property type="protein sequence ID" value="CAB4608645.1"/>
    <property type="molecule type" value="Genomic_DNA"/>
</dbReference>
<proteinExistence type="predicted"/>
<accession>A0A6J6HBI1</accession>
<organism evidence="1">
    <name type="scientific">freshwater metagenome</name>
    <dbReference type="NCBI Taxonomy" id="449393"/>
    <lineage>
        <taxon>unclassified sequences</taxon>
        <taxon>metagenomes</taxon>
        <taxon>ecological metagenomes</taxon>
    </lineage>
</organism>
<name>A0A6J6HBI1_9ZZZZ</name>
<gene>
    <name evidence="1" type="ORF">UFOPK1874_00278</name>
</gene>
<protein>
    <submittedName>
        <fullName evidence="1">Unannotated protein</fullName>
    </submittedName>
</protein>
<reference evidence="1" key="1">
    <citation type="submission" date="2020-05" db="EMBL/GenBank/DDBJ databases">
        <authorList>
            <person name="Chiriac C."/>
            <person name="Salcher M."/>
            <person name="Ghai R."/>
            <person name="Kavagutti S V."/>
        </authorList>
    </citation>
    <scope>NUCLEOTIDE SEQUENCE</scope>
</reference>
<sequence length="211" mass="24266">MLLTRWHQEFTCTFRSRRHQQRCLYFEKSVLFHCCANGTVDLCANAKVLLHTLTTNIEIAILQTNRFINIIGALIYREWWWLRGVQDFDDTLSHFHLARRQCCVDSAFRTSANDTRDAHDVFTANINIVVDHALDDSGVVTKVYECQLFTVLTTATDPATHRNGGADVRFIQLAAHMCAHCGRFHCVFLRGLRSPTMDARWVTNSAWTTML</sequence>
<evidence type="ECO:0000313" key="1">
    <source>
        <dbReference type="EMBL" id="CAB4608645.1"/>
    </source>
</evidence>
<dbReference type="AlphaFoldDB" id="A0A6J6HBI1"/>